<gene>
    <name evidence="5" type="ORF">PCOR1329_LOCUS34647</name>
</gene>
<dbReference type="PROSITE" id="PS50878">
    <property type="entry name" value="RT_POL"/>
    <property type="match status" value="1"/>
</dbReference>
<name>A0ABN9T1G5_9DINO</name>
<feature type="domain" description="Reverse transcriptase" evidence="4">
    <location>
        <begin position="190"/>
        <end position="480"/>
    </location>
</feature>
<dbReference type="Pfam" id="PF00096">
    <property type="entry name" value="zf-C2H2"/>
    <property type="match status" value="1"/>
</dbReference>
<dbReference type="InterPro" id="IPR036236">
    <property type="entry name" value="Znf_C2H2_sf"/>
</dbReference>
<keyword evidence="6" id="KW-1185">Reference proteome</keyword>
<dbReference type="PROSITE" id="PS50157">
    <property type="entry name" value="ZINC_FINGER_C2H2_2"/>
    <property type="match status" value="1"/>
</dbReference>
<evidence type="ECO:0000259" key="3">
    <source>
        <dbReference type="PROSITE" id="PS50157"/>
    </source>
</evidence>
<evidence type="ECO:0008006" key="7">
    <source>
        <dbReference type="Google" id="ProtNLM"/>
    </source>
</evidence>
<protein>
    <recommendedName>
        <fullName evidence="7">Reverse transcriptase domain-containing protein</fullName>
    </recommendedName>
</protein>
<comment type="caution">
    <text evidence="5">The sequence shown here is derived from an EMBL/GenBank/DDBJ whole genome shotgun (WGS) entry which is preliminary data.</text>
</comment>
<dbReference type="EMBL" id="CAUYUJ010014249">
    <property type="protein sequence ID" value="CAK0838786.1"/>
    <property type="molecule type" value="Genomic_DNA"/>
</dbReference>
<reference evidence="5" key="1">
    <citation type="submission" date="2023-10" db="EMBL/GenBank/DDBJ databases">
        <authorList>
            <person name="Chen Y."/>
            <person name="Shah S."/>
            <person name="Dougan E. K."/>
            <person name="Thang M."/>
            <person name="Chan C."/>
        </authorList>
    </citation>
    <scope>NUCLEOTIDE SEQUENCE [LARGE SCALE GENOMIC DNA]</scope>
</reference>
<evidence type="ECO:0000259" key="4">
    <source>
        <dbReference type="PROSITE" id="PS50878"/>
    </source>
</evidence>
<keyword evidence="1" id="KW-0479">Metal-binding</keyword>
<dbReference type="PROSITE" id="PS00028">
    <property type="entry name" value="ZINC_FINGER_C2H2_1"/>
    <property type="match status" value="1"/>
</dbReference>
<dbReference type="InterPro" id="IPR000477">
    <property type="entry name" value="RT_dom"/>
</dbReference>
<feature type="compositionally biased region" description="Pro residues" evidence="2">
    <location>
        <begin position="749"/>
        <end position="765"/>
    </location>
</feature>
<evidence type="ECO:0000313" key="5">
    <source>
        <dbReference type="EMBL" id="CAK0838786.1"/>
    </source>
</evidence>
<keyword evidence="1" id="KW-0862">Zinc</keyword>
<feature type="domain" description="C2H2-type" evidence="3">
    <location>
        <begin position="723"/>
        <end position="745"/>
    </location>
</feature>
<dbReference type="Pfam" id="PF00078">
    <property type="entry name" value="RVT_1"/>
    <property type="match status" value="1"/>
</dbReference>
<proteinExistence type="predicted"/>
<keyword evidence="1" id="KW-0863">Zinc-finger</keyword>
<dbReference type="PANTHER" id="PTHR47027">
    <property type="entry name" value="REVERSE TRANSCRIPTASE DOMAIN-CONTAINING PROTEIN"/>
    <property type="match status" value="1"/>
</dbReference>
<feature type="region of interest" description="Disordered" evidence="2">
    <location>
        <begin position="736"/>
        <end position="766"/>
    </location>
</feature>
<dbReference type="PANTHER" id="PTHR47027:SF20">
    <property type="entry name" value="REVERSE TRANSCRIPTASE-LIKE PROTEIN WITH RNA-DIRECTED DNA POLYMERASE DOMAIN"/>
    <property type="match status" value="1"/>
</dbReference>
<sequence>MDNQVALRRLAAQRSEALRRHRNNPTAGAKRILRRHQKENKRAVRRMINEWWSRQADDVSSAAFPRDMAAVFSGTKLMSQQLGSLPKAPQPHFERGAAAHLDSMADHFARVLNITRPIDEAVVNGVLESVTPVMGVDWTPPCRADVFAALKQLKQRKAPGPDGVPAELYQVPRVANELADILTPHVRAWWGGDFSTRPAEWHESHMVALYKGKGELADLDNWRGICLLQPLSKVVAILVNKALRSLAEKVLDESQMEFRATAPLHGAPADDEGVYAIFVDLRKTFDSAPRELIWKILCRLGAPAGVVGLLEDMHAGMGSQVKFRGRLSRRFPMNTGVRQGAVGAPTLWDLYFHFVVLDWRRRARQELGRDIGVCVASKPDGHLRARARTLQTAEQRSLVTDLECADDLVGYATTFADLEVAARLLVDAVRDWGGEVNVQKTKWMCVRSEFAGEGTVPLELRIHDRVVEQVVTFSYLGSLLAPDNTLGQAPDVERRVQEACKSHGRLRGLWSDGRIHFSTKRTIFLAVVKTTLLWGAETWTLRRRELARLRRTWYGWIRDILGLTWQQCADLHISHAMLASRLGVEDIHVYAAQAGARWLGHVARMDPMRLPLQLLFGAVEGRGPSRTQAGRKGLRRTPAEQARNTVRGMGLSERTWSRDAQDREAWRKKVSAYRPRRGARPPPRDRVASANLTCSACGFQASSADGLTRHVDAKHQLHPPRPLQCETCGRTFKNRSSLARHAKTHEPVPAAPAAPPAPPPAPPPGQLRCSRCNATFNAKGHYNKHVSSGCPLRNVPVQHGDCRRDAQWRCPHCHQHFQRSTDFFRHYETRAQRPDRAGAPLPQRVAKRLIHQCAKCGRCFAFPSHRNRHQNRCRA</sequence>
<dbReference type="Gene3D" id="3.30.160.60">
    <property type="entry name" value="Classic Zinc Finger"/>
    <property type="match status" value="1"/>
</dbReference>
<evidence type="ECO:0000256" key="2">
    <source>
        <dbReference type="SAM" id="MobiDB-lite"/>
    </source>
</evidence>
<dbReference type="SUPFAM" id="SSF57667">
    <property type="entry name" value="beta-beta-alpha zinc fingers"/>
    <property type="match status" value="1"/>
</dbReference>
<dbReference type="InterPro" id="IPR013087">
    <property type="entry name" value="Znf_C2H2_type"/>
</dbReference>
<dbReference type="SMART" id="SM00355">
    <property type="entry name" value="ZnF_C2H2"/>
    <property type="match status" value="5"/>
</dbReference>
<accession>A0ABN9T1G5</accession>
<evidence type="ECO:0000256" key="1">
    <source>
        <dbReference type="PROSITE-ProRule" id="PRU00042"/>
    </source>
</evidence>
<organism evidence="5 6">
    <name type="scientific">Prorocentrum cordatum</name>
    <dbReference type="NCBI Taxonomy" id="2364126"/>
    <lineage>
        <taxon>Eukaryota</taxon>
        <taxon>Sar</taxon>
        <taxon>Alveolata</taxon>
        <taxon>Dinophyceae</taxon>
        <taxon>Prorocentrales</taxon>
        <taxon>Prorocentraceae</taxon>
        <taxon>Prorocentrum</taxon>
    </lineage>
</organism>
<evidence type="ECO:0000313" key="6">
    <source>
        <dbReference type="Proteomes" id="UP001189429"/>
    </source>
</evidence>
<dbReference type="Proteomes" id="UP001189429">
    <property type="component" value="Unassembled WGS sequence"/>
</dbReference>